<protein>
    <submittedName>
        <fullName evidence="7">1-(5-phosphoribosyl)-5-[(5-phosphoribosylamino)methylideneamino] imidazole-4-carboxamide isomerase</fullName>
    </submittedName>
</protein>
<dbReference type="OrthoDB" id="9807749at2"/>
<dbReference type="GO" id="GO:0003949">
    <property type="term" value="F:1-(5-phosphoribosyl)-5-[(5-phosphoribosylamino)methylideneamino]imidazole-4-carboxamide isomerase activity"/>
    <property type="evidence" value="ECO:0007669"/>
    <property type="project" value="InterPro"/>
</dbReference>
<comment type="pathway">
    <text evidence="5">Amino-acid biosynthesis.</text>
</comment>
<dbReference type="InParanoid" id="A0A1M6E7A1"/>
<evidence type="ECO:0000256" key="1">
    <source>
        <dbReference type="ARBA" id="ARBA00009667"/>
    </source>
</evidence>
<dbReference type="GO" id="GO:0000162">
    <property type="term" value="P:L-tryptophan biosynthetic process"/>
    <property type="evidence" value="ECO:0007669"/>
    <property type="project" value="TreeGrafter"/>
</dbReference>
<evidence type="ECO:0000256" key="4">
    <source>
        <dbReference type="ARBA" id="ARBA00023235"/>
    </source>
</evidence>
<keyword evidence="4 7" id="KW-0413">Isomerase</keyword>
<dbReference type="GO" id="GO:0000105">
    <property type="term" value="P:L-histidine biosynthetic process"/>
    <property type="evidence" value="ECO:0007669"/>
    <property type="project" value="UniProtKB-KW"/>
</dbReference>
<dbReference type="STRING" id="1123071.SAMN02745181_0956"/>
<keyword evidence="3 6" id="KW-0368">Histidine biosynthesis</keyword>
<dbReference type="Gene3D" id="3.20.20.70">
    <property type="entry name" value="Aldolase class I"/>
    <property type="match status" value="1"/>
</dbReference>
<gene>
    <name evidence="7" type="ORF">SAMN02745181_0956</name>
</gene>
<evidence type="ECO:0000313" key="8">
    <source>
        <dbReference type="Proteomes" id="UP000184510"/>
    </source>
</evidence>
<dbReference type="Proteomes" id="UP000184510">
    <property type="component" value="Unassembled WGS sequence"/>
</dbReference>
<dbReference type="Pfam" id="PF00977">
    <property type="entry name" value="His_biosynth"/>
    <property type="match status" value="1"/>
</dbReference>
<dbReference type="SUPFAM" id="SSF51366">
    <property type="entry name" value="Ribulose-phoshate binding barrel"/>
    <property type="match status" value="1"/>
</dbReference>
<evidence type="ECO:0000256" key="3">
    <source>
        <dbReference type="ARBA" id="ARBA00023102"/>
    </source>
</evidence>
<dbReference type="RefSeq" id="WP_143158323.1">
    <property type="nucleotide sequence ID" value="NZ_FQYR01000002.1"/>
</dbReference>
<dbReference type="CDD" id="cd04723">
    <property type="entry name" value="HisA_HisF"/>
    <property type="match status" value="1"/>
</dbReference>
<dbReference type="InterPro" id="IPR013785">
    <property type="entry name" value="Aldolase_TIM"/>
</dbReference>
<sequence>MTKFRPCIDLHNGQVKQIVGGTLSDDGVGLRENFVADESAADFAIRYREDNLTGGHVIQLGPGNREAALAALAAWPGGMQLGGGVTIDNAAEWLQAGASQVIVTSWLFDADGTFSWDRLKQLSQEIGRDKLVVDLSCRKTAQGWTVAMNRWQTLTQVDVTKDSLDGLAEYCTEYLIHAADVEGLCGGVDLELVGLLGDWGKIPMTYAGGVGQMTDIEAVDKHSSGKVDITVGSALDIFGGSGVKYADLVSWNER</sequence>
<dbReference type="InterPro" id="IPR006062">
    <property type="entry name" value="His_biosynth"/>
</dbReference>
<proteinExistence type="inferred from homology"/>
<dbReference type="InterPro" id="IPR011858">
    <property type="entry name" value="His6/HISN3"/>
</dbReference>
<dbReference type="NCBIfam" id="TIGR02129">
    <property type="entry name" value="hisA_euk"/>
    <property type="match status" value="1"/>
</dbReference>
<keyword evidence="8" id="KW-1185">Reference proteome</keyword>
<evidence type="ECO:0000256" key="6">
    <source>
        <dbReference type="RuleBase" id="RU003657"/>
    </source>
</evidence>
<dbReference type="PANTHER" id="PTHR43090:SF2">
    <property type="entry name" value="1-(5-PHOSPHORIBOSYL)-5-[(5-PHOSPHORIBOSYLAMINO)METHYLIDENEAMINO] IMIDAZOLE-4-CARBOXAMIDE ISOMERASE"/>
    <property type="match status" value="1"/>
</dbReference>
<evidence type="ECO:0000256" key="2">
    <source>
        <dbReference type="ARBA" id="ARBA00022605"/>
    </source>
</evidence>
<evidence type="ECO:0000256" key="5">
    <source>
        <dbReference type="ARBA" id="ARBA00029440"/>
    </source>
</evidence>
<reference evidence="7 8" key="1">
    <citation type="submission" date="2016-11" db="EMBL/GenBank/DDBJ databases">
        <authorList>
            <person name="Jaros S."/>
            <person name="Januszkiewicz K."/>
            <person name="Wedrychowicz H."/>
        </authorList>
    </citation>
    <scope>NUCLEOTIDE SEQUENCE [LARGE SCALE GENOMIC DNA]</scope>
    <source>
        <strain evidence="7 8">DSM 18772</strain>
    </source>
</reference>
<evidence type="ECO:0000313" key="7">
    <source>
        <dbReference type="EMBL" id="SHI81404.1"/>
    </source>
</evidence>
<name>A0A1M6E7A1_9BACT</name>
<comment type="similarity">
    <text evidence="1 6">Belongs to the HisA/HisF family.</text>
</comment>
<accession>A0A1M6E7A1</accession>
<dbReference type="AlphaFoldDB" id="A0A1M6E7A1"/>
<dbReference type="InterPro" id="IPR044524">
    <property type="entry name" value="Isoase_HisA-like"/>
</dbReference>
<dbReference type="GO" id="GO:0005737">
    <property type="term" value="C:cytoplasm"/>
    <property type="evidence" value="ECO:0007669"/>
    <property type="project" value="TreeGrafter"/>
</dbReference>
<organism evidence="7 8">
    <name type="scientific">Rubritalea squalenifaciens DSM 18772</name>
    <dbReference type="NCBI Taxonomy" id="1123071"/>
    <lineage>
        <taxon>Bacteria</taxon>
        <taxon>Pseudomonadati</taxon>
        <taxon>Verrucomicrobiota</taxon>
        <taxon>Verrucomicrobiia</taxon>
        <taxon>Verrucomicrobiales</taxon>
        <taxon>Rubritaleaceae</taxon>
        <taxon>Rubritalea</taxon>
    </lineage>
</organism>
<dbReference type="FunFam" id="3.20.20.70:FF:000110">
    <property type="entry name" value="1-(5-phosphoribosyl)-5-[(5-phosphoribosylamino)methylideneamino] imidazole-4-carboxamide isomerase, chloroplastic"/>
    <property type="match status" value="1"/>
</dbReference>
<dbReference type="InterPro" id="IPR011060">
    <property type="entry name" value="RibuloseP-bd_barrel"/>
</dbReference>
<keyword evidence="2 6" id="KW-0028">Amino-acid biosynthesis</keyword>
<dbReference type="EMBL" id="FQYR01000002">
    <property type="protein sequence ID" value="SHI81404.1"/>
    <property type="molecule type" value="Genomic_DNA"/>
</dbReference>
<dbReference type="PANTHER" id="PTHR43090">
    <property type="entry name" value="1-(5-PHOSPHORIBOSYL)-5-[(5-PHOSPHORIBOSYLAMINO)METHYLIDENEAMINO] IMIDAZOLE-4-CARBOXAMIDE ISOMERASE"/>
    <property type="match status" value="1"/>
</dbReference>